<evidence type="ECO:0000256" key="9">
    <source>
        <dbReference type="SAM" id="MobiDB-lite"/>
    </source>
</evidence>
<name>A0AAN9B9J4_9CAEN</name>
<dbReference type="PANTHER" id="PTHR13011:SF0">
    <property type="entry name" value="GENERAL TRANSCRIPTION FACTOR IIF SUBUNIT 1"/>
    <property type="match status" value="1"/>
</dbReference>
<comment type="caution">
    <text evidence="10">The sequence shown here is derived from an EMBL/GenBank/DDBJ whole genome shotgun (WGS) entry which is preliminary data.</text>
</comment>
<feature type="compositionally biased region" description="Basic residues" evidence="9">
    <location>
        <begin position="220"/>
        <end position="231"/>
    </location>
</feature>
<feature type="compositionally biased region" description="Low complexity" evidence="9">
    <location>
        <begin position="381"/>
        <end position="391"/>
    </location>
</feature>
<feature type="compositionally biased region" description="Low complexity" evidence="9">
    <location>
        <begin position="314"/>
        <end position="323"/>
    </location>
</feature>
<dbReference type="InterPro" id="IPR036388">
    <property type="entry name" value="WH-like_DNA-bd_sf"/>
</dbReference>
<dbReference type="GO" id="GO:0032968">
    <property type="term" value="P:positive regulation of transcription elongation by RNA polymerase II"/>
    <property type="evidence" value="ECO:0007669"/>
    <property type="project" value="InterPro"/>
</dbReference>
<dbReference type="GO" id="GO:0003677">
    <property type="term" value="F:DNA binding"/>
    <property type="evidence" value="ECO:0007669"/>
    <property type="project" value="UniProtKB-KW"/>
</dbReference>
<sequence length="528" mass="59680">MAAKPGPSGMVPVGPSAAASNTTTQEYTVRVPLVSDRKKRVAMMRLPNRPPIDFSKSTDLSIKMERENNFKEYKTANDIDMMPKFGAGSEFGRDQKEEARRKKYGIILKKYNPDEQPWHLKIGSGKQAKKFRGVREGTISENTSYYIFTQCADGAFEAIPVEEWYNFTPMIRYKYLNAEEAEEEFSRRDKTLNYFNIMLKKRVKNEDKDTELDEEEKAAKSKASKSGKKRREFMLTDMDDWANISDDDEDIDEEDEDGDEKPRDDDKKGGKGKKGKANAKGKAKVKNSKQNSDDEAIEESDDGDYDDKEVDYMSDSSSSGLSGADEKNKKYEEKGVAEEDGLRNILNSEDEEDEEENKEEEDNEDEEKKDEKPAKEKKTGSESSSSSSGSDSDIDKDEKITSALLMQKEKGDKKKPNEKGDAGSSSTNTTDSKSVKRKGDGDAPPSKKSKRDHSSYSGGSSSDGITEDAIRRYLQRKPMTTKDLLQKFRSKKLNLTKEQMTHAIAQLLKRINPERTMINKKLYLSLKA</sequence>
<feature type="compositionally biased region" description="Low complexity" evidence="9">
    <location>
        <begin position="455"/>
        <end position="464"/>
    </location>
</feature>
<dbReference type="InterPro" id="IPR008851">
    <property type="entry name" value="TFIIF-alpha"/>
</dbReference>
<evidence type="ECO:0000256" key="5">
    <source>
        <dbReference type="ARBA" id="ARBA00023163"/>
    </source>
</evidence>
<feature type="region of interest" description="Disordered" evidence="9">
    <location>
        <begin position="1"/>
        <end position="25"/>
    </location>
</feature>
<feature type="compositionally biased region" description="Basic and acidic residues" evidence="9">
    <location>
        <begin position="369"/>
        <end position="380"/>
    </location>
</feature>
<dbReference type="Gene3D" id="1.10.10.10">
    <property type="entry name" value="Winged helix-like DNA-binding domain superfamily/Winged helix DNA-binding domain"/>
    <property type="match status" value="1"/>
</dbReference>
<dbReference type="InterPro" id="IPR011039">
    <property type="entry name" value="TFIIF_interaction"/>
</dbReference>
<dbReference type="AlphaFoldDB" id="A0AAN9B9J4"/>
<feature type="compositionally biased region" description="Acidic residues" evidence="9">
    <location>
        <begin position="293"/>
        <end position="309"/>
    </location>
</feature>
<protein>
    <recommendedName>
        <fullName evidence="8">Transcription initiation factor IIF subunit alpha</fullName>
    </recommendedName>
</protein>
<dbReference type="PANTHER" id="PTHR13011">
    <property type="entry name" value="TFIIF-ALPHA"/>
    <property type="match status" value="1"/>
</dbReference>
<dbReference type="GO" id="GO:0001096">
    <property type="term" value="F:TFIIF-class transcription factor complex binding"/>
    <property type="evidence" value="ECO:0007669"/>
    <property type="project" value="TreeGrafter"/>
</dbReference>
<feature type="region of interest" description="Disordered" evidence="9">
    <location>
        <begin position="206"/>
        <end position="469"/>
    </location>
</feature>
<accession>A0AAN9B9J4</accession>
<evidence type="ECO:0000256" key="1">
    <source>
        <dbReference type="ARBA" id="ARBA00004123"/>
    </source>
</evidence>
<keyword evidence="11" id="KW-1185">Reference proteome</keyword>
<evidence type="ECO:0000256" key="4">
    <source>
        <dbReference type="ARBA" id="ARBA00023125"/>
    </source>
</evidence>
<evidence type="ECO:0000256" key="6">
    <source>
        <dbReference type="ARBA" id="ARBA00023242"/>
    </source>
</evidence>
<evidence type="ECO:0000313" key="10">
    <source>
        <dbReference type="EMBL" id="KAK7100494.1"/>
    </source>
</evidence>
<dbReference type="GO" id="GO:0016251">
    <property type="term" value="F:RNA polymerase II general transcription initiation factor activity"/>
    <property type="evidence" value="ECO:0007669"/>
    <property type="project" value="TreeGrafter"/>
</dbReference>
<evidence type="ECO:0000256" key="3">
    <source>
        <dbReference type="ARBA" id="ARBA00023015"/>
    </source>
</evidence>
<dbReference type="GO" id="GO:0005674">
    <property type="term" value="C:transcription factor TFIIF complex"/>
    <property type="evidence" value="ECO:0007669"/>
    <property type="project" value="TreeGrafter"/>
</dbReference>
<keyword evidence="6 8" id="KW-0539">Nucleus</keyword>
<comment type="function">
    <text evidence="7 8">TFIIF is a general transcription initiation factor that binds to RNA polymerase II and helps to recruit it to the initiation complex in collaboration with TFIIB. It promotes transcription elongation.</text>
</comment>
<feature type="compositionally biased region" description="Low complexity" evidence="9">
    <location>
        <begin position="1"/>
        <end position="16"/>
    </location>
</feature>
<dbReference type="InterPro" id="IPR036390">
    <property type="entry name" value="WH_DNA-bd_sf"/>
</dbReference>
<evidence type="ECO:0000313" key="11">
    <source>
        <dbReference type="Proteomes" id="UP001374579"/>
    </source>
</evidence>
<dbReference type="EMBL" id="JBAMIC010000011">
    <property type="protein sequence ID" value="KAK7100494.1"/>
    <property type="molecule type" value="Genomic_DNA"/>
</dbReference>
<feature type="compositionally biased region" description="Polar residues" evidence="9">
    <location>
        <begin position="423"/>
        <end position="432"/>
    </location>
</feature>
<feature type="compositionally biased region" description="Acidic residues" evidence="9">
    <location>
        <begin position="237"/>
        <end position="259"/>
    </location>
</feature>
<dbReference type="Proteomes" id="UP001374579">
    <property type="component" value="Unassembled WGS sequence"/>
</dbReference>
<organism evidence="10 11">
    <name type="scientific">Littorina saxatilis</name>
    <dbReference type="NCBI Taxonomy" id="31220"/>
    <lineage>
        <taxon>Eukaryota</taxon>
        <taxon>Metazoa</taxon>
        <taxon>Spiralia</taxon>
        <taxon>Lophotrochozoa</taxon>
        <taxon>Mollusca</taxon>
        <taxon>Gastropoda</taxon>
        <taxon>Caenogastropoda</taxon>
        <taxon>Littorinimorpha</taxon>
        <taxon>Littorinoidea</taxon>
        <taxon>Littorinidae</taxon>
        <taxon>Littorina</taxon>
    </lineage>
</organism>
<proteinExistence type="inferred from homology"/>
<keyword evidence="4 8" id="KW-0238">DNA-binding</keyword>
<evidence type="ECO:0000256" key="2">
    <source>
        <dbReference type="ARBA" id="ARBA00005249"/>
    </source>
</evidence>
<dbReference type="SUPFAM" id="SSF50916">
    <property type="entry name" value="Rap30/74 interaction domains"/>
    <property type="match status" value="1"/>
</dbReference>
<feature type="compositionally biased region" description="Basic and acidic residues" evidence="9">
    <location>
        <begin position="260"/>
        <end position="269"/>
    </location>
</feature>
<feature type="compositionally biased region" description="Basic and acidic residues" evidence="9">
    <location>
        <begin position="324"/>
        <end position="342"/>
    </location>
</feature>
<comment type="similarity">
    <text evidence="2 8">Belongs to the TFIIF alpha subunit family.</text>
</comment>
<feature type="compositionally biased region" description="Basic residues" evidence="9">
    <location>
        <begin position="270"/>
        <end position="287"/>
    </location>
</feature>
<comment type="subcellular location">
    <subcellularLocation>
        <location evidence="1 8">Nucleus</location>
    </subcellularLocation>
</comment>
<evidence type="ECO:0000256" key="8">
    <source>
        <dbReference type="RuleBase" id="RU366044"/>
    </source>
</evidence>
<feature type="compositionally biased region" description="Basic and acidic residues" evidence="9">
    <location>
        <begin position="407"/>
        <end position="421"/>
    </location>
</feature>
<keyword evidence="3 8" id="KW-0805">Transcription regulation</keyword>
<gene>
    <name evidence="10" type="ORF">V1264_023440</name>
</gene>
<dbReference type="GO" id="GO:0006367">
    <property type="term" value="P:transcription initiation at RNA polymerase II promoter"/>
    <property type="evidence" value="ECO:0007669"/>
    <property type="project" value="InterPro"/>
</dbReference>
<keyword evidence="5 8" id="KW-0804">Transcription</keyword>
<feature type="compositionally biased region" description="Acidic residues" evidence="9">
    <location>
        <begin position="348"/>
        <end position="368"/>
    </location>
</feature>
<dbReference type="Pfam" id="PF05793">
    <property type="entry name" value="TFIIF_alpha"/>
    <property type="match status" value="1"/>
</dbReference>
<evidence type="ECO:0000256" key="7">
    <source>
        <dbReference type="ARBA" id="ARBA00025232"/>
    </source>
</evidence>
<dbReference type="SUPFAM" id="SSF46785">
    <property type="entry name" value="Winged helix' DNA-binding domain"/>
    <property type="match status" value="1"/>
</dbReference>
<reference evidence="10 11" key="1">
    <citation type="submission" date="2024-02" db="EMBL/GenBank/DDBJ databases">
        <title>Chromosome-scale genome assembly of the rough periwinkle Littorina saxatilis.</title>
        <authorList>
            <person name="De Jode A."/>
            <person name="Faria R."/>
            <person name="Formenti G."/>
            <person name="Sims Y."/>
            <person name="Smith T.P."/>
            <person name="Tracey A."/>
            <person name="Wood J.M.D."/>
            <person name="Zagrodzka Z.B."/>
            <person name="Johannesson K."/>
            <person name="Butlin R.K."/>
            <person name="Leder E.H."/>
        </authorList>
    </citation>
    <scope>NUCLEOTIDE SEQUENCE [LARGE SCALE GENOMIC DNA]</scope>
    <source>
        <strain evidence="10">Snail1</strain>
        <tissue evidence="10">Muscle</tissue>
    </source>
</reference>